<sequence length="440" mass="50437">MTSFHLQEHPLWWNGRQWISNPKNWPRQPTLDDSQCQQEARPCTTLIATTFKLQYAWKLIYKHLKLEKIIRITAVCISFIERLRKARLTLAYLQTNIKAREVTRIYWIKETQAAYFQHELKIMLNSNQLPKPHSLSRLTAYVDIQGVIRVGGRLKKASIKQDQMHPVILPRSSHLTTLIIDDAHQRTLHGGTQITLAYIRQQYWVIGGRHPVRSHILHCAIYALQRGIRAKQIMVQLPISRVTASRPFTNTAVDYAGPVTMKIKRGRGAKTYKAWICHFVCFATSAVHLEVDSDYTTDGFISVYRRFVARRGISKTIYSDCGTTFVRADTALKKQFIQGTHDQKRINSIMAQDNTHWEFNPSATPHIGGKWEAAVKSIKHHLRRTLRETLLTFEKLITLLAQIEAILNSRPLESLSDDPEDTTTLTPGHFLTGGTAPSTE</sequence>
<proteinExistence type="predicted"/>
<dbReference type="RefSeq" id="XP_011502400.1">
    <property type="nucleotide sequence ID" value="XM_011504098.1"/>
</dbReference>
<dbReference type="PROSITE" id="PS50994">
    <property type="entry name" value="INTEGRASE"/>
    <property type="match status" value="1"/>
</dbReference>
<dbReference type="GO" id="GO:0015074">
    <property type="term" value="P:DNA integration"/>
    <property type="evidence" value="ECO:0007669"/>
    <property type="project" value="InterPro"/>
</dbReference>
<dbReference type="Gene3D" id="1.10.340.70">
    <property type="match status" value="1"/>
</dbReference>
<organism evidence="3 4">
    <name type="scientific">Ceratosolen solmsi marchali</name>
    <dbReference type="NCBI Taxonomy" id="326594"/>
    <lineage>
        <taxon>Eukaryota</taxon>
        <taxon>Metazoa</taxon>
        <taxon>Ecdysozoa</taxon>
        <taxon>Arthropoda</taxon>
        <taxon>Hexapoda</taxon>
        <taxon>Insecta</taxon>
        <taxon>Pterygota</taxon>
        <taxon>Neoptera</taxon>
        <taxon>Endopterygota</taxon>
        <taxon>Hymenoptera</taxon>
        <taxon>Apocrita</taxon>
        <taxon>Proctotrupomorpha</taxon>
        <taxon>Chalcidoidea</taxon>
        <taxon>Agaonidae</taxon>
        <taxon>Agaoninae</taxon>
        <taxon>Ceratosolen</taxon>
    </lineage>
</organism>
<dbReference type="InterPro" id="IPR041588">
    <property type="entry name" value="Integrase_H2C2"/>
</dbReference>
<name>A0AAJ6YQJ1_9HYME</name>
<dbReference type="SUPFAM" id="SSF53098">
    <property type="entry name" value="Ribonuclease H-like"/>
    <property type="match status" value="1"/>
</dbReference>
<evidence type="ECO:0000313" key="3">
    <source>
        <dbReference type="Proteomes" id="UP000695007"/>
    </source>
</evidence>
<evidence type="ECO:0000256" key="1">
    <source>
        <dbReference type="SAM" id="MobiDB-lite"/>
    </source>
</evidence>
<dbReference type="Pfam" id="PF17921">
    <property type="entry name" value="Integrase_H2C2"/>
    <property type="match status" value="1"/>
</dbReference>
<dbReference type="Gene3D" id="3.30.420.10">
    <property type="entry name" value="Ribonuclease H-like superfamily/Ribonuclease H"/>
    <property type="match status" value="1"/>
</dbReference>
<dbReference type="PANTHER" id="PTHR47331">
    <property type="entry name" value="PHD-TYPE DOMAIN-CONTAINING PROTEIN"/>
    <property type="match status" value="1"/>
</dbReference>
<dbReference type="InterPro" id="IPR036397">
    <property type="entry name" value="RNaseH_sf"/>
</dbReference>
<dbReference type="KEGG" id="csol:105365841"/>
<dbReference type="GO" id="GO:0003676">
    <property type="term" value="F:nucleic acid binding"/>
    <property type="evidence" value="ECO:0007669"/>
    <property type="project" value="InterPro"/>
</dbReference>
<dbReference type="InterPro" id="IPR012337">
    <property type="entry name" value="RNaseH-like_sf"/>
</dbReference>
<feature type="region of interest" description="Disordered" evidence="1">
    <location>
        <begin position="413"/>
        <end position="440"/>
    </location>
</feature>
<dbReference type="AlphaFoldDB" id="A0AAJ6YQJ1"/>
<evidence type="ECO:0000313" key="4">
    <source>
        <dbReference type="RefSeq" id="XP_011502400.1"/>
    </source>
</evidence>
<feature type="domain" description="Integrase catalytic" evidence="2">
    <location>
        <begin position="243"/>
        <end position="435"/>
    </location>
</feature>
<reference evidence="4" key="1">
    <citation type="submission" date="2025-08" db="UniProtKB">
        <authorList>
            <consortium name="RefSeq"/>
        </authorList>
    </citation>
    <scope>IDENTIFICATION</scope>
</reference>
<accession>A0AAJ6YQJ1</accession>
<protein>
    <submittedName>
        <fullName evidence="4">Uncharacterized protein LOC105365841</fullName>
    </submittedName>
</protein>
<dbReference type="PANTHER" id="PTHR47331:SF1">
    <property type="entry name" value="GAG-LIKE PROTEIN"/>
    <property type="match status" value="1"/>
</dbReference>
<keyword evidence="3" id="KW-1185">Reference proteome</keyword>
<gene>
    <name evidence="4" type="primary">LOC105365841</name>
</gene>
<evidence type="ECO:0000259" key="2">
    <source>
        <dbReference type="PROSITE" id="PS50994"/>
    </source>
</evidence>
<dbReference type="InterPro" id="IPR001584">
    <property type="entry name" value="Integrase_cat-core"/>
</dbReference>
<dbReference type="Proteomes" id="UP000695007">
    <property type="component" value="Unplaced"/>
</dbReference>
<dbReference type="GeneID" id="105365841"/>